<dbReference type="PANTHER" id="PTHR10672">
    <property type="entry name" value="ADDUCIN"/>
    <property type="match status" value="1"/>
</dbReference>
<dbReference type="SMART" id="SM01007">
    <property type="entry name" value="Aldolase_II"/>
    <property type="match status" value="1"/>
</dbReference>
<dbReference type="PANTHER" id="PTHR10672:SF25">
    <property type="entry name" value="MEIOTICALLY UP-REGULATED GENE 14 PROTEIN"/>
    <property type="match status" value="1"/>
</dbReference>
<dbReference type="RefSeq" id="XP_060447484.1">
    <property type="nucleotide sequence ID" value="XM_060593546.1"/>
</dbReference>
<evidence type="ECO:0000259" key="1">
    <source>
        <dbReference type="SMART" id="SM01007"/>
    </source>
</evidence>
<feature type="domain" description="Class II aldolase/adducin N-terminal" evidence="1">
    <location>
        <begin position="32"/>
        <end position="181"/>
    </location>
</feature>
<name>A0AAI9ZVB4_9PEZI</name>
<reference evidence="2" key="1">
    <citation type="submission" date="2021-06" db="EMBL/GenBank/DDBJ databases">
        <title>Comparative genomics, transcriptomics and evolutionary studies reveal genomic signatures of adaptation to plant cell wall in hemibiotrophic fungi.</title>
        <authorList>
            <consortium name="DOE Joint Genome Institute"/>
            <person name="Baroncelli R."/>
            <person name="Diaz J.F."/>
            <person name="Benocci T."/>
            <person name="Peng M."/>
            <person name="Battaglia E."/>
            <person name="Haridas S."/>
            <person name="Andreopoulos W."/>
            <person name="Labutti K."/>
            <person name="Pangilinan J."/>
            <person name="Floch G.L."/>
            <person name="Makela M.R."/>
            <person name="Henrissat B."/>
            <person name="Grigoriev I.V."/>
            <person name="Crouch J.A."/>
            <person name="De Vries R.P."/>
            <person name="Sukno S.A."/>
            <person name="Thon M.R."/>
        </authorList>
    </citation>
    <scope>NUCLEOTIDE SEQUENCE</scope>
    <source>
        <strain evidence="2">CBS 102054</strain>
    </source>
</reference>
<proteinExistence type="predicted"/>
<dbReference type="EMBL" id="JAHMHQ010000006">
    <property type="protein sequence ID" value="KAK1638877.1"/>
    <property type="molecule type" value="Genomic_DNA"/>
</dbReference>
<dbReference type="Pfam" id="PF00596">
    <property type="entry name" value="Aldolase_II"/>
    <property type="match status" value="2"/>
</dbReference>
<dbReference type="GO" id="GO:0005856">
    <property type="term" value="C:cytoskeleton"/>
    <property type="evidence" value="ECO:0007669"/>
    <property type="project" value="TreeGrafter"/>
</dbReference>
<evidence type="ECO:0000313" key="2">
    <source>
        <dbReference type="EMBL" id="KAK1638877.1"/>
    </source>
</evidence>
<dbReference type="Gene3D" id="3.40.225.10">
    <property type="entry name" value="Class II aldolase/adducin N-terminal domain"/>
    <property type="match status" value="2"/>
</dbReference>
<sequence length="237" mass="26125">MSPKSNSSSVAGPITQSTERVYYHQGGSHQHEKQAVTCRLFAIKFPNSFWTNPLGRHFGLLKISDMILVDLDGSFVVENRSALLNNAGFLIHASVHKARPDAYAVCHCHNACKFRGDAHIVYDSYREVVLGSEEGDPIASALSPNDKGCILRNHGILTVGQTLFEAAFLFTSMERIRQAQLLAEAASHSNSGPRKVLISDDEANFNFDVESDPEICHCEFQVCYDFEEELSGGGFKA</sequence>
<dbReference type="InterPro" id="IPR036409">
    <property type="entry name" value="Aldolase_II/adducin_N_sf"/>
</dbReference>
<dbReference type="Proteomes" id="UP001243989">
    <property type="component" value="Unassembled WGS sequence"/>
</dbReference>
<accession>A0AAI9ZVB4</accession>
<comment type="caution">
    <text evidence="2">The sequence shown here is derived from an EMBL/GenBank/DDBJ whole genome shotgun (WGS) entry which is preliminary data.</text>
</comment>
<dbReference type="InterPro" id="IPR051017">
    <property type="entry name" value="Aldolase-II_Adducin_sf"/>
</dbReference>
<dbReference type="GO" id="GO:0051015">
    <property type="term" value="F:actin filament binding"/>
    <property type="evidence" value="ECO:0007669"/>
    <property type="project" value="TreeGrafter"/>
</dbReference>
<dbReference type="GeneID" id="85478408"/>
<dbReference type="AlphaFoldDB" id="A0AAI9ZVB4"/>
<evidence type="ECO:0000313" key="3">
    <source>
        <dbReference type="Proteomes" id="UP001243989"/>
    </source>
</evidence>
<protein>
    <submittedName>
        <fullName evidence="2">Class II aldolase/adducin N-terminal</fullName>
    </submittedName>
</protein>
<gene>
    <name evidence="2" type="ORF">BDP81DRAFT_459490</name>
</gene>
<dbReference type="SUPFAM" id="SSF53639">
    <property type="entry name" value="AraD/HMP-PK domain-like"/>
    <property type="match status" value="1"/>
</dbReference>
<organism evidence="2 3">
    <name type="scientific">Colletotrichum phormii</name>
    <dbReference type="NCBI Taxonomy" id="359342"/>
    <lineage>
        <taxon>Eukaryota</taxon>
        <taxon>Fungi</taxon>
        <taxon>Dikarya</taxon>
        <taxon>Ascomycota</taxon>
        <taxon>Pezizomycotina</taxon>
        <taxon>Sordariomycetes</taxon>
        <taxon>Hypocreomycetidae</taxon>
        <taxon>Glomerellales</taxon>
        <taxon>Glomerellaceae</taxon>
        <taxon>Colletotrichum</taxon>
        <taxon>Colletotrichum acutatum species complex</taxon>
    </lineage>
</organism>
<dbReference type="InterPro" id="IPR001303">
    <property type="entry name" value="Aldolase_II/adducin_N"/>
</dbReference>
<keyword evidence="3" id="KW-1185">Reference proteome</keyword>